<sequence length="49" mass="5939">MMTMMLTTKCRRVDRARRNLHQRTGNISGRKLKFKTVGMMMREKQQRIL</sequence>
<accession>A0A0A9D672</accession>
<proteinExistence type="predicted"/>
<name>A0A0A9D672_ARUDO</name>
<reference evidence="1" key="2">
    <citation type="journal article" date="2015" name="Data Brief">
        <title>Shoot transcriptome of the giant reed, Arundo donax.</title>
        <authorList>
            <person name="Barrero R.A."/>
            <person name="Guerrero F.D."/>
            <person name="Moolhuijzen P."/>
            <person name="Goolsby J.A."/>
            <person name="Tidwell J."/>
            <person name="Bellgard S.E."/>
            <person name="Bellgard M.I."/>
        </authorList>
    </citation>
    <scope>NUCLEOTIDE SEQUENCE</scope>
    <source>
        <tissue evidence="1">Shoot tissue taken approximately 20 cm above the soil surface</tissue>
    </source>
</reference>
<reference evidence="1" key="1">
    <citation type="submission" date="2014-09" db="EMBL/GenBank/DDBJ databases">
        <authorList>
            <person name="Magalhaes I.L.F."/>
            <person name="Oliveira U."/>
            <person name="Santos F.R."/>
            <person name="Vidigal T.H.D.A."/>
            <person name="Brescovit A.D."/>
            <person name="Santos A.J."/>
        </authorList>
    </citation>
    <scope>NUCLEOTIDE SEQUENCE</scope>
    <source>
        <tissue evidence="1">Shoot tissue taken approximately 20 cm above the soil surface</tissue>
    </source>
</reference>
<evidence type="ECO:0000313" key="1">
    <source>
        <dbReference type="EMBL" id="JAD84084.1"/>
    </source>
</evidence>
<dbReference type="EMBL" id="GBRH01213811">
    <property type="protein sequence ID" value="JAD84084.1"/>
    <property type="molecule type" value="Transcribed_RNA"/>
</dbReference>
<organism evidence="1">
    <name type="scientific">Arundo donax</name>
    <name type="common">Giant reed</name>
    <name type="synonym">Donax arundinaceus</name>
    <dbReference type="NCBI Taxonomy" id="35708"/>
    <lineage>
        <taxon>Eukaryota</taxon>
        <taxon>Viridiplantae</taxon>
        <taxon>Streptophyta</taxon>
        <taxon>Embryophyta</taxon>
        <taxon>Tracheophyta</taxon>
        <taxon>Spermatophyta</taxon>
        <taxon>Magnoliopsida</taxon>
        <taxon>Liliopsida</taxon>
        <taxon>Poales</taxon>
        <taxon>Poaceae</taxon>
        <taxon>PACMAD clade</taxon>
        <taxon>Arundinoideae</taxon>
        <taxon>Arundineae</taxon>
        <taxon>Arundo</taxon>
    </lineage>
</organism>
<dbReference type="AlphaFoldDB" id="A0A0A9D672"/>
<protein>
    <submittedName>
        <fullName evidence="1">Similar to EMB2733/ESP3 (EMBRYO DEFECTIVE 2733)</fullName>
    </submittedName>
</protein>